<proteinExistence type="predicted"/>
<name>A0A382N1M2_9ZZZZ</name>
<sequence>MSHKKIAFVAVILLPAVHSRAVPPPQILEKQMVDRIIVPQLPGGIPGPIAIPSRHSVNTKGEHVQLLNGDLFRGKFIGYDPVKGMRWKHPHIDSELLIAPKSVAKLAFEMTSPPTNARRQASKIKLVNGDSLSGELLRMENGKLVLDTWYAGELTINQSAI</sequence>
<feature type="non-terminal residue" evidence="1">
    <location>
        <position position="161"/>
    </location>
</feature>
<evidence type="ECO:0000313" key="1">
    <source>
        <dbReference type="EMBL" id="SVC54478.1"/>
    </source>
</evidence>
<gene>
    <name evidence="1" type="ORF">METZ01_LOCUS307332</name>
</gene>
<organism evidence="1">
    <name type="scientific">marine metagenome</name>
    <dbReference type="NCBI Taxonomy" id="408172"/>
    <lineage>
        <taxon>unclassified sequences</taxon>
        <taxon>metagenomes</taxon>
        <taxon>ecological metagenomes</taxon>
    </lineage>
</organism>
<accession>A0A382N1M2</accession>
<protein>
    <submittedName>
        <fullName evidence="1">Uncharacterized protein</fullName>
    </submittedName>
</protein>
<dbReference type="EMBL" id="UINC01097073">
    <property type="protein sequence ID" value="SVC54478.1"/>
    <property type="molecule type" value="Genomic_DNA"/>
</dbReference>
<reference evidence="1" key="1">
    <citation type="submission" date="2018-05" db="EMBL/GenBank/DDBJ databases">
        <authorList>
            <person name="Lanie J.A."/>
            <person name="Ng W.-L."/>
            <person name="Kazmierczak K.M."/>
            <person name="Andrzejewski T.M."/>
            <person name="Davidsen T.M."/>
            <person name="Wayne K.J."/>
            <person name="Tettelin H."/>
            <person name="Glass J.I."/>
            <person name="Rusch D."/>
            <person name="Podicherti R."/>
            <person name="Tsui H.-C.T."/>
            <person name="Winkler M.E."/>
        </authorList>
    </citation>
    <scope>NUCLEOTIDE SEQUENCE</scope>
</reference>
<dbReference type="AlphaFoldDB" id="A0A382N1M2"/>